<reference evidence="1 2" key="1">
    <citation type="submission" date="2011-12" db="EMBL/GenBank/DDBJ databases">
        <title>The Genome Sequence of Prevotella maculosa OT 289.</title>
        <authorList>
            <consortium name="The Broad Institute Genome Sequencing Platform"/>
            <person name="Earl A."/>
            <person name="Ward D."/>
            <person name="Feldgarden M."/>
            <person name="Gevers D."/>
            <person name="Izard J."/>
            <person name="Blanton J.M."/>
            <person name="Mathney J."/>
            <person name="Tanner A.C."/>
            <person name="Dewhirst F.E."/>
            <person name="Young S.K."/>
            <person name="Zeng Q."/>
            <person name="Gargeya S."/>
            <person name="Fitzgerald M."/>
            <person name="Haas B."/>
            <person name="Abouelleil A."/>
            <person name="Alvarado L."/>
            <person name="Arachchi H.M."/>
            <person name="Berlin A."/>
            <person name="Chapman S.B."/>
            <person name="Gearin G."/>
            <person name="Goldberg J."/>
            <person name="Griggs A."/>
            <person name="Gujja S."/>
            <person name="Hansen M."/>
            <person name="Heiman D."/>
            <person name="Howarth C."/>
            <person name="Larimer J."/>
            <person name="Lui A."/>
            <person name="MacDonald P.J.P."/>
            <person name="McCowen C."/>
            <person name="Montmayeur A."/>
            <person name="Murphy C."/>
            <person name="Neiman D."/>
            <person name="Pearson M."/>
            <person name="Priest M."/>
            <person name="Roberts A."/>
            <person name="Saif S."/>
            <person name="Shea T."/>
            <person name="Sisk P."/>
            <person name="Stolte C."/>
            <person name="Sykes S."/>
            <person name="Wortman J."/>
            <person name="Nusbaum C."/>
            <person name="Birren B."/>
        </authorList>
    </citation>
    <scope>NUCLEOTIDE SEQUENCE [LARGE SCALE GENOMIC DNA]</scope>
    <source>
        <strain evidence="1 2">OT 289</strain>
    </source>
</reference>
<protein>
    <submittedName>
        <fullName evidence="1">Uncharacterized protein</fullName>
    </submittedName>
</protein>
<gene>
    <name evidence="1" type="ORF">HMPREF9944_02232</name>
</gene>
<comment type="caution">
    <text evidence="1">The sequence shown here is derived from an EMBL/GenBank/DDBJ whole genome shotgun (WGS) entry which is preliminary data.</text>
</comment>
<sequence length="74" mass="8486">MKSFLSYNLFNFGYKYTNNLSINNFFKRKYIIDAEVNGRKSSGKNSAESQNKENMSAGIPIVVKRQKKCRIAAL</sequence>
<dbReference type="Proteomes" id="UP000003167">
    <property type="component" value="Unassembled WGS sequence"/>
</dbReference>
<evidence type="ECO:0000313" key="1">
    <source>
        <dbReference type="EMBL" id="EHO66868.1"/>
    </source>
</evidence>
<proteinExistence type="predicted"/>
<name>H1HQF2_9BACT</name>
<keyword evidence="2" id="KW-1185">Reference proteome</keyword>
<evidence type="ECO:0000313" key="2">
    <source>
        <dbReference type="Proteomes" id="UP000003167"/>
    </source>
</evidence>
<dbReference type="AlphaFoldDB" id="H1HQF2"/>
<organism evidence="1 2">
    <name type="scientific">Segatella maculosa OT 289</name>
    <dbReference type="NCBI Taxonomy" id="999422"/>
    <lineage>
        <taxon>Bacteria</taxon>
        <taxon>Pseudomonadati</taxon>
        <taxon>Bacteroidota</taxon>
        <taxon>Bacteroidia</taxon>
        <taxon>Bacteroidales</taxon>
        <taxon>Prevotellaceae</taxon>
        <taxon>Segatella</taxon>
    </lineage>
</organism>
<accession>H1HQF2</accession>
<dbReference type="HOGENOM" id="CLU_2684745_0_0_10"/>
<dbReference type="EMBL" id="AGEK01000042">
    <property type="protein sequence ID" value="EHO66868.1"/>
    <property type="molecule type" value="Genomic_DNA"/>
</dbReference>